<comment type="subcellular location">
    <subcellularLocation>
        <location evidence="1">Cell membrane</location>
        <topology evidence="1">Multi-pass membrane protein</topology>
    </subcellularLocation>
</comment>
<evidence type="ECO:0000256" key="1">
    <source>
        <dbReference type="ARBA" id="ARBA00004651"/>
    </source>
</evidence>
<protein>
    <submittedName>
        <fullName evidence="8">Threonine/homoserine/homoserine lactone efflux protein</fullName>
    </submittedName>
</protein>
<feature type="transmembrane region" description="Helical" evidence="7">
    <location>
        <begin position="227"/>
        <end position="251"/>
    </location>
</feature>
<keyword evidence="2" id="KW-1003">Cell membrane</keyword>
<feature type="transmembrane region" description="Helical" evidence="7">
    <location>
        <begin position="149"/>
        <end position="167"/>
    </location>
</feature>
<dbReference type="Pfam" id="PF01810">
    <property type="entry name" value="LysE"/>
    <property type="match status" value="1"/>
</dbReference>
<keyword evidence="3 7" id="KW-0812">Transmembrane</keyword>
<keyword evidence="4 7" id="KW-1133">Transmembrane helix</keyword>
<dbReference type="PANTHER" id="PTHR30086:SF20">
    <property type="entry name" value="ARGININE EXPORTER PROTEIN ARGO-RELATED"/>
    <property type="match status" value="1"/>
</dbReference>
<feature type="transmembrane region" description="Helical" evidence="7">
    <location>
        <begin position="85"/>
        <end position="108"/>
    </location>
</feature>
<dbReference type="Proteomes" id="UP000542811">
    <property type="component" value="Unassembled WGS sequence"/>
</dbReference>
<dbReference type="EMBL" id="JACHXX010000018">
    <property type="protein sequence ID" value="MBB3166542.1"/>
    <property type="molecule type" value="Genomic_DNA"/>
</dbReference>
<evidence type="ECO:0000256" key="7">
    <source>
        <dbReference type="SAM" id="Phobius"/>
    </source>
</evidence>
<evidence type="ECO:0000256" key="5">
    <source>
        <dbReference type="ARBA" id="ARBA00023136"/>
    </source>
</evidence>
<comment type="caution">
    <text evidence="8">The sequence shown here is derived from an EMBL/GenBank/DDBJ whole genome shotgun (WGS) entry which is preliminary data.</text>
</comment>
<name>A0ABR6GJR5_9HYPH</name>
<organism evidence="8 9">
    <name type="scientific">Rhizobium laguerreae</name>
    <dbReference type="NCBI Taxonomy" id="1076926"/>
    <lineage>
        <taxon>Bacteria</taxon>
        <taxon>Pseudomonadati</taxon>
        <taxon>Pseudomonadota</taxon>
        <taxon>Alphaproteobacteria</taxon>
        <taxon>Hyphomicrobiales</taxon>
        <taxon>Rhizobiaceae</taxon>
        <taxon>Rhizobium/Agrobacterium group</taxon>
        <taxon>Rhizobium</taxon>
    </lineage>
</organism>
<keyword evidence="9" id="KW-1185">Reference proteome</keyword>
<proteinExistence type="predicted"/>
<evidence type="ECO:0000313" key="8">
    <source>
        <dbReference type="EMBL" id="MBB3166542.1"/>
    </source>
</evidence>
<feature type="transmembrane region" description="Helical" evidence="7">
    <location>
        <begin position="263"/>
        <end position="281"/>
    </location>
</feature>
<evidence type="ECO:0000256" key="6">
    <source>
        <dbReference type="SAM" id="MobiDB-lite"/>
    </source>
</evidence>
<accession>A0ABR6GJR5</accession>
<feature type="region of interest" description="Disordered" evidence="6">
    <location>
        <begin position="1"/>
        <end position="25"/>
    </location>
</feature>
<sequence>MKRRERFRAVATDTSSSAQGAPGGRRPYRSIPAVYDLNVASKRGVRLLRSRKRLAVRVASVENARYLKPPNADLQVSSPMILSGFIAYSTALAVAAVIPGPQIVAIVAHALKSGYRRAAWATAGMVLGDVLYLATVLAGLAYIAETFSLLLIAIKWAGVAYLCWLAYRFWTSREGLNIDEGEDTGHGTNAFTSGVLVTIGNPKSVLFYVSIVPTVLDLHEVTLLDGVALVLLTALILSATQFPFAIAGARARLSFQSPRMMRLFNRGAAIGIGGAAVSIASRN</sequence>
<keyword evidence="5 7" id="KW-0472">Membrane</keyword>
<dbReference type="PANTHER" id="PTHR30086">
    <property type="entry name" value="ARGININE EXPORTER PROTEIN ARGO"/>
    <property type="match status" value="1"/>
</dbReference>
<evidence type="ECO:0000256" key="2">
    <source>
        <dbReference type="ARBA" id="ARBA00022475"/>
    </source>
</evidence>
<feature type="transmembrane region" description="Helical" evidence="7">
    <location>
        <begin position="120"/>
        <end position="142"/>
    </location>
</feature>
<evidence type="ECO:0000256" key="4">
    <source>
        <dbReference type="ARBA" id="ARBA00022989"/>
    </source>
</evidence>
<evidence type="ECO:0000313" key="9">
    <source>
        <dbReference type="Proteomes" id="UP000542811"/>
    </source>
</evidence>
<dbReference type="InterPro" id="IPR001123">
    <property type="entry name" value="LeuE-type"/>
</dbReference>
<evidence type="ECO:0000256" key="3">
    <source>
        <dbReference type="ARBA" id="ARBA00022692"/>
    </source>
</evidence>
<gene>
    <name evidence="8" type="ORF">FHS25_007059</name>
</gene>
<reference evidence="8 9" key="1">
    <citation type="submission" date="2020-08" db="EMBL/GenBank/DDBJ databases">
        <title>Genomic Encyclopedia of Type Strains, Phase III (KMG-III): the genomes of soil and plant-associated and newly described type strains.</title>
        <authorList>
            <person name="Whitman W."/>
        </authorList>
    </citation>
    <scope>NUCLEOTIDE SEQUENCE [LARGE SCALE GENOMIC DNA]</scope>
    <source>
        <strain evidence="8 9">CECT 8280</strain>
    </source>
</reference>